<evidence type="ECO:0000256" key="1">
    <source>
        <dbReference type="SAM" id="MobiDB-lite"/>
    </source>
</evidence>
<evidence type="ECO:0000313" key="4">
    <source>
        <dbReference type="Proteomes" id="UP000037982"/>
    </source>
</evidence>
<dbReference type="Proteomes" id="UP000037982">
    <property type="component" value="Unassembled WGS sequence"/>
</dbReference>
<accession>A0A0N0H364</accession>
<dbReference type="Pfam" id="PF04149">
    <property type="entry name" value="DUF397"/>
    <property type="match status" value="1"/>
</dbReference>
<protein>
    <recommendedName>
        <fullName evidence="2">DUF397 domain-containing protein</fullName>
    </recommendedName>
</protein>
<comment type="caution">
    <text evidence="3">The sequence shown here is derived from an EMBL/GenBank/DDBJ whole genome shotgun (WGS) entry which is preliminary data.</text>
</comment>
<keyword evidence="4" id="KW-1185">Reference proteome</keyword>
<dbReference type="AlphaFoldDB" id="A0A0N0H364"/>
<organism evidence="3 4">
    <name type="scientific">Streptomyces chattanoogensis</name>
    <dbReference type="NCBI Taxonomy" id="66876"/>
    <lineage>
        <taxon>Bacteria</taxon>
        <taxon>Bacillati</taxon>
        <taxon>Actinomycetota</taxon>
        <taxon>Actinomycetes</taxon>
        <taxon>Kitasatosporales</taxon>
        <taxon>Streptomycetaceae</taxon>
        <taxon>Streptomyces</taxon>
    </lineage>
</organism>
<feature type="region of interest" description="Disordered" evidence="1">
    <location>
        <begin position="1"/>
        <end position="23"/>
    </location>
</feature>
<gene>
    <name evidence="3" type="ORF">ADL29_05910</name>
</gene>
<proteinExistence type="predicted"/>
<reference evidence="4" key="1">
    <citation type="submission" date="2015-07" db="EMBL/GenBank/DDBJ databases">
        <authorList>
            <person name="Ju K.-S."/>
            <person name="Doroghazi J.R."/>
            <person name="Metcalf W.W."/>
        </authorList>
    </citation>
    <scope>NUCLEOTIDE SEQUENCE [LARGE SCALE GENOMIC DNA]</scope>
    <source>
        <strain evidence="4">NRRL ISP-5002</strain>
    </source>
</reference>
<dbReference type="PATRIC" id="fig|66876.3.peg.1301"/>
<name>A0A0N0H364_9ACTN</name>
<feature type="compositionally biased region" description="Polar residues" evidence="1">
    <location>
        <begin position="10"/>
        <end position="21"/>
    </location>
</feature>
<dbReference type="RefSeq" id="WP_053922676.1">
    <property type="nucleotide sequence ID" value="NZ_LGKG01000024.1"/>
</dbReference>
<dbReference type="EMBL" id="LGKG01000024">
    <property type="protein sequence ID" value="KPC65971.1"/>
    <property type="molecule type" value="Genomic_DNA"/>
</dbReference>
<dbReference type="InterPro" id="IPR007278">
    <property type="entry name" value="DUF397"/>
</dbReference>
<sequence length="73" mass="7773">MKHSKEVDLSSATWRKSSYSNGEGAECIEVRDDLPGLVPVRDSKDPYGPALVFPAAGWASFVAAVKHGQLNGA</sequence>
<evidence type="ECO:0000259" key="2">
    <source>
        <dbReference type="Pfam" id="PF04149"/>
    </source>
</evidence>
<feature type="domain" description="DUF397" evidence="2">
    <location>
        <begin position="12"/>
        <end position="66"/>
    </location>
</feature>
<evidence type="ECO:0000313" key="3">
    <source>
        <dbReference type="EMBL" id="KPC65971.1"/>
    </source>
</evidence>